<dbReference type="Pfam" id="PF07944">
    <property type="entry name" value="Beta-AFase-like_GH127_cat"/>
    <property type="match status" value="1"/>
</dbReference>
<accession>A0A249K8U3</accession>
<keyword evidence="4" id="KW-1185">Reference proteome</keyword>
<dbReference type="SUPFAM" id="SSF48208">
    <property type="entry name" value="Six-hairpin glycosidases"/>
    <property type="match status" value="1"/>
</dbReference>
<dbReference type="PANTHER" id="PTHR43465">
    <property type="entry name" value="DUF1680 DOMAIN PROTEIN (AFU_ORTHOLOGUE AFUA_1G08910)"/>
    <property type="match status" value="1"/>
</dbReference>
<dbReference type="InterPro" id="IPR008928">
    <property type="entry name" value="6-hairpin_glycosidase_sf"/>
</dbReference>
<gene>
    <name evidence="3" type="ORF">B1s21160_02105</name>
</gene>
<dbReference type="GO" id="GO:0005975">
    <property type="term" value="P:carbohydrate metabolic process"/>
    <property type="evidence" value="ECO:0007669"/>
    <property type="project" value="InterPro"/>
</dbReference>
<feature type="domain" description="Non-reducing end beta-L-arabinofuranosidase-like GH127 middle" evidence="2">
    <location>
        <begin position="420"/>
        <end position="511"/>
    </location>
</feature>
<dbReference type="AlphaFoldDB" id="A0A249K8U3"/>
<evidence type="ECO:0000313" key="4">
    <source>
        <dbReference type="Proteomes" id="UP000217171"/>
    </source>
</evidence>
<evidence type="ECO:0000259" key="2">
    <source>
        <dbReference type="Pfam" id="PF20736"/>
    </source>
</evidence>
<dbReference type="Proteomes" id="UP000217171">
    <property type="component" value="Chromosome"/>
</dbReference>
<dbReference type="InterPro" id="IPR049046">
    <property type="entry name" value="Beta-AFase-like_GH127_middle"/>
</dbReference>
<dbReference type="EMBL" id="CP016771">
    <property type="protein sequence ID" value="ASY13145.1"/>
    <property type="molecule type" value="Genomic_DNA"/>
</dbReference>
<protein>
    <submittedName>
        <fullName evidence="3">Beta-L-arabinofuranosidase-like protein</fullName>
    </submittedName>
</protein>
<dbReference type="RefSeq" id="WP_095672231.1">
    <property type="nucleotide sequence ID" value="NZ_CP016771.1"/>
</dbReference>
<dbReference type="OrthoDB" id="9757939at2"/>
<reference evidence="3 4" key="1">
    <citation type="submission" date="2016-07" db="EMBL/GenBank/DDBJ databases">
        <title>High microdiversification within the ubiquitous acI lineage of Actinobacteria.</title>
        <authorList>
            <person name="Neuenschwander S.M."/>
            <person name="Salcher M."/>
            <person name="Ghai R."/>
            <person name="Pernthaler J."/>
        </authorList>
    </citation>
    <scope>NUCLEOTIDE SEQUENCE [LARGE SCALE GENOMIC DNA]</scope>
    <source>
        <strain evidence="3">MMS-21-160</strain>
    </source>
</reference>
<proteinExistence type="predicted"/>
<sequence>MTKSNRATYKPVPINAVKIGGWLEQQSSLAMKGFIGSLPLISKEVWSDVFASGQLGIKSAYGTGNNVAKVEWWNGESEGNWLIGWIGHVLLHGKTAEIEQVRTYLNRILAQQGADGYIGMFTAEARASRNFIVGDLWTQSRAILALQLWADYTDDNKVRDCVSKALDYTIDRYRKSDKNLRFNAPSGDSCGAGHDLMFMDALAEQSRQTGDLRFIEFGKELYADYSAGVMDWHETDGQLQTLLSDEPIVGHGAHAVEFLRVPLALAEHLGDEQYLKAFKNGMVKIERAIGIGGGVKSDEQISLPGIECIPLPENGYEICTMFEMIITLLESVRLTGDFHYLDLAEKLFLNDFQAAVTNDGRRTVYCMAQNQPAATHQMGTRWDISPTHDDVAVCCVPNAGKILPIFARRMLAQADDLISFQLYGAMAATVQIQGKEVSIKQVTSYPFEERITAHISAPELTFTAEFRIPAWCKKAAIKVSGAKDVKQTQLADRFQVTATWGADSKVEIDLPQELTQRTISDGRYVFDVGPLVFSVPIQHVATDYREYKLPGYADQDLVAVNAKWMFPPAFRKADLATSKVERTALPEGSYPWSDQPSISISTNCWNLNPHADEGLDVSAFHKVKLVPMGTTVLRWTAFPQAR</sequence>
<evidence type="ECO:0000313" key="3">
    <source>
        <dbReference type="EMBL" id="ASY13145.1"/>
    </source>
</evidence>
<evidence type="ECO:0000259" key="1">
    <source>
        <dbReference type="Pfam" id="PF07944"/>
    </source>
</evidence>
<dbReference type="InterPro" id="IPR012878">
    <property type="entry name" value="Beta-AFase-like_GH127_cat"/>
</dbReference>
<dbReference type="PANTHER" id="PTHR43465:SF2">
    <property type="entry name" value="DUF1680 DOMAIN PROTEIN (AFU_ORTHOLOGUE AFUA_1G08910)"/>
    <property type="match status" value="1"/>
</dbReference>
<organism evidence="3 4">
    <name type="scientific">Candidatus Nanopelagicus hibericus</name>
    <dbReference type="NCBI Taxonomy" id="1884915"/>
    <lineage>
        <taxon>Bacteria</taxon>
        <taxon>Bacillati</taxon>
        <taxon>Actinomycetota</taxon>
        <taxon>Actinomycetes</taxon>
        <taxon>Candidatus Nanopelagicales</taxon>
        <taxon>Candidatus Nanopelagicaceae</taxon>
        <taxon>Candidatus Nanopelagicus</taxon>
    </lineage>
</organism>
<dbReference type="KEGG" id="nhi:B1s21160_02105"/>
<feature type="domain" description="Non-reducing end beta-L-arabinofuranosidase-like GH127 catalytic" evidence="1">
    <location>
        <begin position="72"/>
        <end position="404"/>
    </location>
</feature>
<dbReference type="InterPro" id="IPR049174">
    <property type="entry name" value="Beta-AFase-like"/>
</dbReference>
<name>A0A249K8U3_9ACTN</name>
<dbReference type="Pfam" id="PF20736">
    <property type="entry name" value="Glyco_hydro127M"/>
    <property type="match status" value="1"/>
</dbReference>